<protein>
    <recommendedName>
        <fullName evidence="3">STAS domain-containing protein</fullName>
    </recommendedName>
</protein>
<gene>
    <name evidence="1" type="ORF">BXP70_25565</name>
</gene>
<dbReference type="AlphaFoldDB" id="A0A243W708"/>
<dbReference type="RefSeq" id="WP_086596959.1">
    <property type="nucleotide sequence ID" value="NZ_MTSE01000027.1"/>
</dbReference>
<proteinExistence type="predicted"/>
<keyword evidence="2" id="KW-1185">Reference proteome</keyword>
<comment type="caution">
    <text evidence="1">The sequence shown here is derived from an EMBL/GenBank/DDBJ whole genome shotgun (WGS) entry which is preliminary data.</text>
</comment>
<sequence length="93" mass="10286">MLAPTHYQFGSAPLGPSLALANLVDNVVASSDQPRPVLHLDGSALPYQRTLGVCHQVAQLLLLHRAGFRVRLYPIHPALHRCLHLLKVAHLFR</sequence>
<dbReference type="EMBL" id="MTSE01000027">
    <property type="protein sequence ID" value="OUJ70042.1"/>
    <property type="molecule type" value="Genomic_DNA"/>
</dbReference>
<accession>A0A243W708</accession>
<evidence type="ECO:0000313" key="2">
    <source>
        <dbReference type="Proteomes" id="UP000194873"/>
    </source>
</evidence>
<evidence type="ECO:0008006" key="3">
    <source>
        <dbReference type="Google" id="ProtNLM"/>
    </source>
</evidence>
<organism evidence="1 2">
    <name type="scientific">Hymenobacter crusticola</name>
    <dbReference type="NCBI Taxonomy" id="1770526"/>
    <lineage>
        <taxon>Bacteria</taxon>
        <taxon>Pseudomonadati</taxon>
        <taxon>Bacteroidota</taxon>
        <taxon>Cytophagia</taxon>
        <taxon>Cytophagales</taxon>
        <taxon>Hymenobacteraceae</taxon>
        <taxon>Hymenobacter</taxon>
    </lineage>
</organism>
<name>A0A243W708_9BACT</name>
<dbReference type="OrthoDB" id="894187at2"/>
<dbReference type="Proteomes" id="UP000194873">
    <property type="component" value="Unassembled WGS sequence"/>
</dbReference>
<evidence type="ECO:0000313" key="1">
    <source>
        <dbReference type="EMBL" id="OUJ70042.1"/>
    </source>
</evidence>
<reference evidence="1 2" key="1">
    <citation type="submission" date="2017-01" db="EMBL/GenBank/DDBJ databases">
        <title>A new Hymenobacter.</title>
        <authorList>
            <person name="Liang Y."/>
            <person name="Feng F."/>
        </authorList>
    </citation>
    <scope>NUCLEOTIDE SEQUENCE [LARGE SCALE GENOMIC DNA]</scope>
    <source>
        <strain evidence="1">MIMBbqt21</strain>
    </source>
</reference>